<dbReference type="EMBL" id="FMVF01000004">
    <property type="protein sequence ID" value="SCY27718.1"/>
    <property type="molecule type" value="Genomic_DNA"/>
</dbReference>
<organism evidence="1 2">
    <name type="scientific">Flavobacterium caeni</name>
    <dbReference type="NCBI Taxonomy" id="490189"/>
    <lineage>
        <taxon>Bacteria</taxon>
        <taxon>Pseudomonadati</taxon>
        <taxon>Bacteroidota</taxon>
        <taxon>Flavobacteriia</taxon>
        <taxon>Flavobacteriales</taxon>
        <taxon>Flavobacteriaceae</taxon>
        <taxon>Flavobacterium</taxon>
    </lineage>
</organism>
<keyword evidence="2" id="KW-1185">Reference proteome</keyword>
<protein>
    <submittedName>
        <fullName evidence="1">Uncharacterized protein</fullName>
    </submittedName>
</protein>
<name>A0A1G5EMP5_9FLAO</name>
<sequence length="50" mass="6020">MTQIKLSEAERKALILKIIRYMNVNPAYREHVEKTLLKRTYHRFSNESQA</sequence>
<reference evidence="1 2" key="1">
    <citation type="submission" date="2016-10" db="EMBL/GenBank/DDBJ databases">
        <authorList>
            <person name="de Groot N.N."/>
        </authorList>
    </citation>
    <scope>NUCLEOTIDE SEQUENCE [LARGE SCALE GENOMIC DNA]</scope>
    <source>
        <strain evidence="1 2">CGMCC 1.7031</strain>
    </source>
</reference>
<evidence type="ECO:0000313" key="1">
    <source>
        <dbReference type="EMBL" id="SCY27718.1"/>
    </source>
</evidence>
<gene>
    <name evidence="1" type="ORF">SAMN02927903_01096</name>
</gene>
<dbReference type="Proteomes" id="UP000199354">
    <property type="component" value="Unassembled WGS sequence"/>
</dbReference>
<evidence type="ECO:0000313" key="2">
    <source>
        <dbReference type="Proteomes" id="UP000199354"/>
    </source>
</evidence>
<accession>A0A1G5EMP5</accession>
<dbReference type="STRING" id="490189.SAMN02927903_01096"/>
<dbReference type="AlphaFoldDB" id="A0A1G5EMP5"/>
<proteinExistence type="predicted"/>